<sequence length="208" mass="23627">MLSSTSDANYFNPITPKMILPNGEIKSTIKGNSFIHTNEEDSFCTVLIDPILTEGVELIEFIFHGHEDELFSVGIAESSKVFGQYESPYGRMNNQLIMNIKQLKGELSHIIRDNKLSYPVLGNSPFHCEQKVSIEVDMNTTPRTLTFFIDGEEQKNSVISIPKSIRFFACILKQGSSFEISKFQRLTYSKASGVKQSLAWIWGEMWKQ</sequence>
<organism evidence="1 2">
    <name type="scientific">Streblomastix strix</name>
    <dbReference type="NCBI Taxonomy" id="222440"/>
    <lineage>
        <taxon>Eukaryota</taxon>
        <taxon>Metamonada</taxon>
        <taxon>Preaxostyla</taxon>
        <taxon>Oxymonadida</taxon>
        <taxon>Streblomastigidae</taxon>
        <taxon>Streblomastix</taxon>
    </lineage>
</organism>
<evidence type="ECO:0000313" key="1">
    <source>
        <dbReference type="EMBL" id="KAA6404018.1"/>
    </source>
</evidence>
<comment type="caution">
    <text evidence="1">The sequence shown here is derived from an EMBL/GenBank/DDBJ whole genome shotgun (WGS) entry which is preliminary data.</text>
</comment>
<reference evidence="1 2" key="1">
    <citation type="submission" date="2019-03" db="EMBL/GenBank/DDBJ databases">
        <title>Single cell metagenomics reveals metabolic interactions within the superorganism composed of flagellate Streblomastix strix and complex community of Bacteroidetes bacteria on its surface.</title>
        <authorList>
            <person name="Treitli S.C."/>
            <person name="Kolisko M."/>
            <person name="Husnik F."/>
            <person name="Keeling P."/>
            <person name="Hampl V."/>
        </authorList>
    </citation>
    <scope>NUCLEOTIDE SEQUENCE [LARGE SCALE GENOMIC DNA]</scope>
    <source>
        <strain evidence="1">ST1C</strain>
    </source>
</reference>
<name>A0A5J4X9U8_9EUKA</name>
<evidence type="ECO:0000313" key="2">
    <source>
        <dbReference type="Proteomes" id="UP000324800"/>
    </source>
</evidence>
<protein>
    <submittedName>
        <fullName evidence="1">Uncharacterized protein</fullName>
    </submittedName>
</protein>
<dbReference type="Proteomes" id="UP000324800">
    <property type="component" value="Unassembled WGS sequence"/>
</dbReference>
<dbReference type="OrthoDB" id="445357at2759"/>
<accession>A0A5J4X9U8</accession>
<dbReference type="AlphaFoldDB" id="A0A5J4X9U8"/>
<gene>
    <name evidence="1" type="ORF">EZS28_000449</name>
</gene>
<proteinExistence type="predicted"/>
<dbReference type="EMBL" id="SNRW01000036">
    <property type="protein sequence ID" value="KAA6404018.1"/>
    <property type="molecule type" value="Genomic_DNA"/>
</dbReference>